<keyword evidence="2" id="KW-1185">Reference proteome</keyword>
<dbReference type="EMBL" id="BPVZ01000259">
    <property type="protein sequence ID" value="GKV48520.1"/>
    <property type="molecule type" value="Genomic_DNA"/>
</dbReference>
<organism evidence="1 2">
    <name type="scientific">Rubroshorea leprosula</name>
    <dbReference type="NCBI Taxonomy" id="152421"/>
    <lineage>
        <taxon>Eukaryota</taxon>
        <taxon>Viridiplantae</taxon>
        <taxon>Streptophyta</taxon>
        <taxon>Embryophyta</taxon>
        <taxon>Tracheophyta</taxon>
        <taxon>Spermatophyta</taxon>
        <taxon>Magnoliopsida</taxon>
        <taxon>eudicotyledons</taxon>
        <taxon>Gunneridae</taxon>
        <taxon>Pentapetalae</taxon>
        <taxon>rosids</taxon>
        <taxon>malvids</taxon>
        <taxon>Malvales</taxon>
        <taxon>Dipterocarpaceae</taxon>
        <taxon>Rubroshorea</taxon>
    </lineage>
</organism>
<evidence type="ECO:0000313" key="1">
    <source>
        <dbReference type="EMBL" id="GKV48520.1"/>
    </source>
</evidence>
<sequence>LMPLLGKRLAQIGVEAAEKALARVSGEVGLGFAEERILVVFLMS</sequence>
<comment type="caution">
    <text evidence="1">The sequence shown here is derived from an EMBL/GenBank/DDBJ whole genome shotgun (WGS) entry which is preliminary data.</text>
</comment>
<evidence type="ECO:0000313" key="2">
    <source>
        <dbReference type="Proteomes" id="UP001054252"/>
    </source>
</evidence>
<accession>A0AAV5MF66</accession>
<proteinExistence type="predicted"/>
<dbReference type="Proteomes" id="UP001054252">
    <property type="component" value="Unassembled WGS sequence"/>
</dbReference>
<name>A0AAV5MF66_9ROSI</name>
<protein>
    <submittedName>
        <fullName evidence="1">Uncharacterized protein</fullName>
    </submittedName>
</protein>
<gene>
    <name evidence="1" type="ORF">SLEP1_g55330</name>
</gene>
<dbReference type="AlphaFoldDB" id="A0AAV5MF66"/>
<reference evidence="1 2" key="1">
    <citation type="journal article" date="2021" name="Commun. Biol.">
        <title>The genome of Shorea leprosula (Dipterocarpaceae) highlights the ecological relevance of drought in aseasonal tropical rainforests.</title>
        <authorList>
            <person name="Ng K.K.S."/>
            <person name="Kobayashi M.J."/>
            <person name="Fawcett J.A."/>
            <person name="Hatakeyama M."/>
            <person name="Paape T."/>
            <person name="Ng C.H."/>
            <person name="Ang C.C."/>
            <person name="Tnah L.H."/>
            <person name="Lee C.T."/>
            <person name="Nishiyama T."/>
            <person name="Sese J."/>
            <person name="O'Brien M.J."/>
            <person name="Copetti D."/>
            <person name="Mohd Noor M.I."/>
            <person name="Ong R.C."/>
            <person name="Putra M."/>
            <person name="Sireger I.Z."/>
            <person name="Indrioko S."/>
            <person name="Kosugi Y."/>
            <person name="Izuno A."/>
            <person name="Isagi Y."/>
            <person name="Lee S.L."/>
            <person name="Shimizu K.K."/>
        </authorList>
    </citation>
    <scope>NUCLEOTIDE SEQUENCE [LARGE SCALE GENOMIC DNA]</scope>
    <source>
        <strain evidence="1">214</strain>
    </source>
</reference>
<feature type="non-terminal residue" evidence="1">
    <location>
        <position position="1"/>
    </location>
</feature>